<reference evidence="10" key="1">
    <citation type="submission" date="2021-02" db="EMBL/GenBank/DDBJ databases">
        <title>Natronogracilivirga saccharolytica gen. nov. sp. nov. a new anaerobic, haloalkiliphilic carbohydrate-fermenting bacterium from soda lake and proposing of Cyclonatronumiaceae fam. nov. in the phylum Balneolaeota.</title>
        <authorList>
            <person name="Zhilina T.N."/>
            <person name="Sorokin D.Y."/>
            <person name="Zavarzina D.G."/>
            <person name="Toshchakov S.V."/>
            <person name="Kublanov I.V."/>
        </authorList>
    </citation>
    <scope>NUCLEOTIDE SEQUENCE</scope>
    <source>
        <strain evidence="10">Z-1702</strain>
    </source>
</reference>
<keyword evidence="2" id="KW-1003">Cell membrane</keyword>
<dbReference type="GO" id="GO:0022857">
    <property type="term" value="F:transmembrane transporter activity"/>
    <property type="evidence" value="ECO:0007669"/>
    <property type="project" value="TreeGrafter"/>
</dbReference>
<name>A0A8J7RIA6_9BACT</name>
<dbReference type="RefSeq" id="WP_210509365.1">
    <property type="nucleotide sequence ID" value="NZ_JAFIDN010000001.1"/>
</dbReference>
<sequence>MIGNLVSEFLQDIRKQKLRTGLTIIAICWGTIAVITLLAFGEGLSQRMMEGLRGGGNQVMMFYGNQTSKSFEGLDVGRRIRFHEDDIELLRRSVPEIEIVSAQYGRSVGLRSDFENTNTHMEGVDAGFDEMRSMYPVAGGRFINQRDVNERRRVVFLGDEIASQLFPEGDAVGSNIMIDNNTFTVIGVMQEKMQMAMSHGPDARRAVIPHTTFRQIYNPGQLGSILIRPADPAYQQRVESRVREIMARKYRFHADDEQAIGVWDFIEAERVQNQVSTGVKIFLFIVGFFTLLIAGVGVANIMYVVVKERTREIGVKKAIGAKNKHIISQFIFEALFICLIGGVIGVLFSAGLILGVQSLNLEGDVAAFLGNPVISLESMAMTSGVLTVIGLAAGVFPARRAALVNPVESLRYE</sequence>
<dbReference type="Pfam" id="PF02687">
    <property type="entry name" value="FtsX"/>
    <property type="match status" value="1"/>
</dbReference>
<evidence type="ECO:0000256" key="2">
    <source>
        <dbReference type="ARBA" id="ARBA00022475"/>
    </source>
</evidence>
<evidence type="ECO:0000256" key="1">
    <source>
        <dbReference type="ARBA" id="ARBA00004651"/>
    </source>
</evidence>
<evidence type="ECO:0000313" key="10">
    <source>
        <dbReference type="EMBL" id="MBP3191130.1"/>
    </source>
</evidence>
<feature type="transmembrane region" description="Helical" evidence="7">
    <location>
        <begin position="327"/>
        <end position="354"/>
    </location>
</feature>
<dbReference type="InterPro" id="IPR050250">
    <property type="entry name" value="Macrolide_Exporter_MacB"/>
</dbReference>
<feature type="transmembrane region" description="Helical" evidence="7">
    <location>
        <begin position="281"/>
        <end position="306"/>
    </location>
</feature>
<comment type="subcellular location">
    <subcellularLocation>
        <location evidence="1">Cell membrane</location>
        <topology evidence="1">Multi-pass membrane protein</topology>
    </subcellularLocation>
</comment>
<evidence type="ECO:0000256" key="4">
    <source>
        <dbReference type="ARBA" id="ARBA00022989"/>
    </source>
</evidence>
<dbReference type="Proteomes" id="UP000673975">
    <property type="component" value="Unassembled WGS sequence"/>
</dbReference>
<evidence type="ECO:0000256" key="5">
    <source>
        <dbReference type="ARBA" id="ARBA00023136"/>
    </source>
</evidence>
<evidence type="ECO:0000256" key="7">
    <source>
        <dbReference type="SAM" id="Phobius"/>
    </source>
</evidence>
<keyword evidence="5 7" id="KW-0472">Membrane</keyword>
<proteinExistence type="inferred from homology"/>
<feature type="domain" description="MacB-like periplasmic core" evidence="9">
    <location>
        <begin position="20"/>
        <end position="244"/>
    </location>
</feature>
<dbReference type="InterPro" id="IPR003838">
    <property type="entry name" value="ABC3_permease_C"/>
</dbReference>
<gene>
    <name evidence="10" type="ORF">NATSA_00490</name>
</gene>
<evidence type="ECO:0000259" key="8">
    <source>
        <dbReference type="Pfam" id="PF02687"/>
    </source>
</evidence>
<dbReference type="PANTHER" id="PTHR30572:SF4">
    <property type="entry name" value="ABC TRANSPORTER PERMEASE YTRF"/>
    <property type="match status" value="1"/>
</dbReference>
<keyword evidence="3 7" id="KW-0812">Transmembrane</keyword>
<protein>
    <submittedName>
        <fullName evidence="10">ABC transporter permease</fullName>
    </submittedName>
</protein>
<dbReference type="GO" id="GO:0005886">
    <property type="term" value="C:plasma membrane"/>
    <property type="evidence" value="ECO:0007669"/>
    <property type="project" value="UniProtKB-SubCell"/>
</dbReference>
<dbReference type="Pfam" id="PF12704">
    <property type="entry name" value="MacB_PCD"/>
    <property type="match status" value="1"/>
</dbReference>
<comment type="similarity">
    <text evidence="6">Belongs to the ABC-4 integral membrane protein family.</text>
</comment>
<feature type="domain" description="ABC3 transporter permease C-terminal" evidence="8">
    <location>
        <begin position="285"/>
        <end position="402"/>
    </location>
</feature>
<accession>A0A8J7RIA6</accession>
<evidence type="ECO:0000313" key="11">
    <source>
        <dbReference type="Proteomes" id="UP000673975"/>
    </source>
</evidence>
<feature type="transmembrane region" description="Helical" evidence="7">
    <location>
        <begin position="374"/>
        <end position="396"/>
    </location>
</feature>
<organism evidence="10 11">
    <name type="scientific">Natronogracilivirga saccharolytica</name>
    <dbReference type="NCBI Taxonomy" id="2812953"/>
    <lineage>
        <taxon>Bacteria</taxon>
        <taxon>Pseudomonadati</taxon>
        <taxon>Balneolota</taxon>
        <taxon>Balneolia</taxon>
        <taxon>Balneolales</taxon>
        <taxon>Cyclonatronaceae</taxon>
        <taxon>Natronogracilivirga</taxon>
    </lineage>
</organism>
<keyword evidence="11" id="KW-1185">Reference proteome</keyword>
<evidence type="ECO:0000256" key="3">
    <source>
        <dbReference type="ARBA" id="ARBA00022692"/>
    </source>
</evidence>
<dbReference type="PANTHER" id="PTHR30572">
    <property type="entry name" value="MEMBRANE COMPONENT OF TRANSPORTER-RELATED"/>
    <property type="match status" value="1"/>
</dbReference>
<comment type="caution">
    <text evidence="10">The sequence shown here is derived from an EMBL/GenBank/DDBJ whole genome shotgun (WGS) entry which is preliminary data.</text>
</comment>
<dbReference type="AlphaFoldDB" id="A0A8J7RIA6"/>
<evidence type="ECO:0000259" key="9">
    <source>
        <dbReference type="Pfam" id="PF12704"/>
    </source>
</evidence>
<dbReference type="InterPro" id="IPR025857">
    <property type="entry name" value="MacB_PCD"/>
</dbReference>
<evidence type="ECO:0000256" key="6">
    <source>
        <dbReference type="ARBA" id="ARBA00038076"/>
    </source>
</evidence>
<keyword evidence="4 7" id="KW-1133">Transmembrane helix</keyword>
<dbReference type="EMBL" id="JAFIDN010000001">
    <property type="protein sequence ID" value="MBP3191130.1"/>
    <property type="molecule type" value="Genomic_DNA"/>
</dbReference>
<feature type="transmembrane region" description="Helical" evidence="7">
    <location>
        <begin position="21"/>
        <end position="40"/>
    </location>
</feature>